<feature type="transmembrane region" description="Helical" evidence="7">
    <location>
        <begin position="34"/>
        <end position="56"/>
    </location>
</feature>
<feature type="transmembrane region" description="Helical" evidence="7">
    <location>
        <begin position="478"/>
        <end position="499"/>
    </location>
</feature>
<keyword evidence="4 7" id="KW-1133">Transmembrane helix</keyword>
<feature type="transmembrane region" description="Helical" evidence="7">
    <location>
        <begin position="324"/>
        <end position="350"/>
    </location>
</feature>
<dbReference type="AlphaFoldDB" id="A0A9Q0LUC7"/>
<feature type="transmembrane region" description="Helical" evidence="7">
    <location>
        <begin position="506"/>
        <end position="530"/>
    </location>
</feature>
<evidence type="ECO:0000256" key="2">
    <source>
        <dbReference type="ARBA" id="ARBA00007168"/>
    </source>
</evidence>
<dbReference type="GO" id="GO:0005886">
    <property type="term" value="C:plasma membrane"/>
    <property type="evidence" value="ECO:0007669"/>
    <property type="project" value="UniProtKB-SubCell"/>
</dbReference>
<feature type="transmembrane region" description="Helical" evidence="7">
    <location>
        <begin position="206"/>
        <end position="226"/>
    </location>
</feature>
<protein>
    <recommendedName>
        <fullName evidence="7">Choline transporter-like protein</fullName>
    </recommendedName>
</protein>
<dbReference type="PANTHER" id="PTHR12385">
    <property type="entry name" value="CHOLINE TRANSPORTER-LIKE (SLC FAMILY 44)"/>
    <property type="match status" value="1"/>
</dbReference>
<dbReference type="OMA" id="KEEFYYG"/>
<keyword evidence="6" id="KW-0325">Glycoprotein</keyword>
<evidence type="ECO:0000256" key="7">
    <source>
        <dbReference type="RuleBase" id="RU368066"/>
    </source>
</evidence>
<proteinExistence type="inferred from homology"/>
<evidence type="ECO:0000256" key="1">
    <source>
        <dbReference type="ARBA" id="ARBA00004141"/>
    </source>
</evidence>
<comment type="caution">
    <text evidence="8">The sequence shown here is derived from an EMBL/GenBank/DDBJ whole genome shotgun (WGS) entry which is preliminary data.</text>
</comment>
<accession>A0A9Q0LUC7</accession>
<dbReference type="Pfam" id="PF04515">
    <property type="entry name" value="Choline_transpo"/>
    <property type="match status" value="2"/>
</dbReference>
<evidence type="ECO:0000256" key="6">
    <source>
        <dbReference type="ARBA" id="ARBA00023180"/>
    </source>
</evidence>
<keyword evidence="9" id="KW-1185">Reference proteome</keyword>
<reference evidence="8" key="1">
    <citation type="submission" date="2022-10" db="EMBL/GenBank/DDBJ databases">
        <title>Novel sulphate-reducing endosymbionts in the free-living metamonad Anaeramoeba.</title>
        <authorList>
            <person name="Jerlstrom-Hultqvist J."/>
            <person name="Cepicka I."/>
            <person name="Gallot-Lavallee L."/>
            <person name="Salas-Leiva D."/>
            <person name="Curtis B.A."/>
            <person name="Zahonova K."/>
            <person name="Pipaliya S."/>
            <person name="Dacks J."/>
            <person name="Roger A.J."/>
        </authorList>
    </citation>
    <scope>NUCLEOTIDE SEQUENCE</scope>
    <source>
        <strain evidence="8">BMAN</strain>
    </source>
</reference>
<sequence length="591" mass="67246">MKSSSKVIDKEPTERFEYEENFQGPIGDRKYRDVFCLIVFVAFWVGMFIIMAVGFATGTPKRLYYPKDYRGNICGMDNTKFKDKLTDEVNNNSDLDFLADLTKRTRCFFPYFHVDLEFCVEECPSQGDLEQIIDKGNCNGDPVITTYVNNDPVGQFCSYKSDSVLRRCLPSISSSKSDNDATNAAKDNEDSSTTVAKVMGDFVQSWWVYIVAIFAAVLLSFAWILLVKKFSGFMVWLTVILFFILLAVLTWYFHKQWKDSDTVSNTKKMNSDSLNAKSFKILFWIMIAVDILAVIIVIWLYKRIILAVALIEEAATAIKAMPRIVFFPLITFVLLLILYAYSIAVAAFLLSSGKPKAEEKNGEYYLEFENTSAMNYLTIYHFFGLLWTNSYIIALTQATIAGAIASCLNGENRCVKYCFYCMKCFLACLHGWMKFINKNGYIMIAVYGESFWKSTKRAFHLISRNILRVLTVSAVGDFLLFLGKFLVAIAVGIISLGILRSMNNISFYLIPTILCAVLAYAIASAFMSVFEMAIDTMLLCFCEDAERHDGSSPDREPYASERLQKYMNKNKAELKNQKEEYEPLKSANDND</sequence>
<organism evidence="8 9">
    <name type="scientific">Anaeramoeba ignava</name>
    <name type="common">Anaerobic marine amoeba</name>
    <dbReference type="NCBI Taxonomy" id="1746090"/>
    <lineage>
        <taxon>Eukaryota</taxon>
        <taxon>Metamonada</taxon>
        <taxon>Anaeramoebidae</taxon>
        <taxon>Anaeramoeba</taxon>
    </lineage>
</organism>
<comment type="subcellular location">
    <subcellularLocation>
        <location evidence="7">Cell membrane</location>
        <topology evidence="7">Multi-pass membrane protein</topology>
    </subcellularLocation>
    <subcellularLocation>
        <location evidence="1">Membrane</location>
        <topology evidence="1">Multi-pass membrane protein</topology>
    </subcellularLocation>
</comment>
<dbReference type="PANTHER" id="PTHR12385:SF14">
    <property type="entry name" value="CHOLINE TRANSPORTER-LIKE 2"/>
    <property type="match status" value="1"/>
</dbReference>
<name>A0A9Q0LUC7_ANAIG</name>
<feature type="transmembrane region" description="Helical" evidence="7">
    <location>
        <begin position="281"/>
        <end position="301"/>
    </location>
</feature>
<gene>
    <name evidence="8" type="ORF">M0811_05333</name>
</gene>
<evidence type="ECO:0000313" key="8">
    <source>
        <dbReference type="EMBL" id="KAJ5078075.1"/>
    </source>
</evidence>
<comment type="similarity">
    <text evidence="2 7">Belongs to the CTL (choline transporter-like) family.</text>
</comment>
<dbReference type="GO" id="GO:0022857">
    <property type="term" value="F:transmembrane transporter activity"/>
    <property type="evidence" value="ECO:0007669"/>
    <property type="project" value="UniProtKB-UniRule"/>
</dbReference>
<evidence type="ECO:0000256" key="4">
    <source>
        <dbReference type="ARBA" id="ARBA00022989"/>
    </source>
</evidence>
<dbReference type="Proteomes" id="UP001149090">
    <property type="component" value="Unassembled WGS sequence"/>
</dbReference>
<dbReference type="InterPro" id="IPR007603">
    <property type="entry name" value="Choline_transptr-like"/>
</dbReference>
<feature type="transmembrane region" description="Helical" evidence="7">
    <location>
        <begin position="379"/>
        <end position="405"/>
    </location>
</feature>
<evidence type="ECO:0000256" key="3">
    <source>
        <dbReference type="ARBA" id="ARBA00022692"/>
    </source>
</evidence>
<comment type="function">
    <text evidence="7">Choline transporter.</text>
</comment>
<dbReference type="EMBL" id="JAPDFW010000055">
    <property type="protein sequence ID" value="KAJ5078075.1"/>
    <property type="molecule type" value="Genomic_DNA"/>
</dbReference>
<evidence type="ECO:0000256" key="5">
    <source>
        <dbReference type="ARBA" id="ARBA00023136"/>
    </source>
</evidence>
<evidence type="ECO:0000313" key="9">
    <source>
        <dbReference type="Proteomes" id="UP001149090"/>
    </source>
</evidence>
<feature type="transmembrane region" description="Helical" evidence="7">
    <location>
        <begin position="233"/>
        <end position="253"/>
    </location>
</feature>
<keyword evidence="3 7" id="KW-0812">Transmembrane</keyword>
<keyword evidence="5 7" id="KW-0472">Membrane</keyword>
<dbReference type="OrthoDB" id="420519at2759"/>